<evidence type="ECO:0000259" key="5">
    <source>
        <dbReference type="PROSITE" id="PS50893"/>
    </source>
</evidence>
<keyword evidence="3 6" id="KW-0067">ATP-binding</keyword>
<dbReference type="PATRIC" id="fig|1110509.7.peg.1958"/>
<keyword evidence="7" id="KW-1185">Reference proteome</keyword>
<dbReference type="EMBL" id="CP003117">
    <property type="protein sequence ID" value="AET65119.1"/>
    <property type="molecule type" value="Genomic_DNA"/>
</dbReference>
<dbReference type="PROSITE" id="PS50893">
    <property type="entry name" value="ABC_TRANSPORTER_2"/>
    <property type="match status" value="1"/>
</dbReference>
<dbReference type="InterPro" id="IPR003593">
    <property type="entry name" value="AAA+_ATPase"/>
</dbReference>
<dbReference type="SMART" id="SM00382">
    <property type="entry name" value="AAA"/>
    <property type="match status" value="1"/>
</dbReference>
<keyword evidence="1" id="KW-0813">Transport</keyword>
<accession>G7WQX6</accession>
<feature type="domain" description="ABC transporter" evidence="5">
    <location>
        <begin position="14"/>
        <end position="246"/>
    </location>
</feature>
<proteinExistence type="inferred from homology"/>
<gene>
    <name evidence="6" type="ordered locus">Mhar_1761</name>
</gene>
<comment type="similarity">
    <text evidence="4">Belongs to the ABC transporter superfamily. Drug exporter-1 (DrugE1) (TC 3.A.1.105) family.</text>
</comment>
<dbReference type="AlphaFoldDB" id="G7WQX6"/>
<dbReference type="InterPro" id="IPR005894">
    <property type="entry name" value="DrrA"/>
</dbReference>
<evidence type="ECO:0000313" key="7">
    <source>
        <dbReference type="Proteomes" id="UP000005877"/>
    </source>
</evidence>
<dbReference type="KEGG" id="mhi:Mhar_1761"/>
<dbReference type="SUPFAM" id="SSF52540">
    <property type="entry name" value="P-loop containing nucleoside triphosphate hydrolases"/>
    <property type="match status" value="1"/>
</dbReference>
<dbReference type="PANTHER" id="PTHR43582">
    <property type="entry name" value="LINEARMYCIN RESISTANCE ATP-BINDING PROTEIN LNRL"/>
    <property type="match status" value="1"/>
</dbReference>
<sequence length="338" mass="37427">MLSFPERPGMTLAIETSGLTKTYNGGTKALDGVDLSVDQAEVFAFLGPNGSGKTTLMRILTTQFRPTSGEARAFGLDVVRRGAEVRRMIGYVPQETSVWLDITGRENLLVYSKIYGVPKDRRKKSIEDAICAMGLEEVAERMVKTYSGGMTRRLEIAAALLVKPRILFLDEPTIGLDPSARKAVWESLTAFKRECGTTVFFNTHYMDEADHYSDEIAIISRGRIVKSGTPGELKRSLHGEILQLRFSSNHHQNQNHNGFDERALGRIRDLDLVRDAALCGSRLDVFVEDGERALPLVIEALRSEGVTFERISTARPTLDDVFLRYAGPLSSGRGGDGR</sequence>
<dbReference type="Proteomes" id="UP000005877">
    <property type="component" value="Chromosome"/>
</dbReference>
<dbReference type="InterPro" id="IPR025302">
    <property type="entry name" value="DrrA1/2-like_C"/>
</dbReference>
<evidence type="ECO:0000313" key="6">
    <source>
        <dbReference type="EMBL" id="AET65119.1"/>
    </source>
</evidence>
<dbReference type="InterPro" id="IPR003439">
    <property type="entry name" value="ABC_transporter-like_ATP-bd"/>
</dbReference>
<dbReference type="Pfam" id="PF00005">
    <property type="entry name" value="ABC_tran"/>
    <property type="match status" value="1"/>
</dbReference>
<dbReference type="GO" id="GO:0005524">
    <property type="term" value="F:ATP binding"/>
    <property type="evidence" value="ECO:0007669"/>
    <property type="project" value="UniProtKB-KW"/>
</dbReference>
<dbReference type="GO" id="GO:0016887">
    <property type="term" value="F:ATP hydrolysis activity"/>
    <property type="evidence" value="ECO:0007669"/>
    <property type="project" value="InterPro"/>
</dbReference>
<reference evidence="6 7" key="1">
    <citation type="journal article" date="2012" name="PLoS ONE">
        <title>The genome characteristics and predicted function of methyl-group oxidation pathway in the obligate aceticlastic methanogens, Methanosaeta spp.</title>
        <authorList>
            <person name="Zhu J."/>
            <person name="Zheng H."/>
            <person name="Ai G."/>
            <person name="Zhang G."/>
            <person name="Liu D."/>
            <person name="Liu X."/>
            <person name="Dong X."/>
        </authorList>
    </citation>
    <scope>NUCLEOTIDE SEQUENCE [LARGE SCALE GENOMIC DNA]</scope>
    <source>
        <strain evidence="6 7">6Ac</strain>
    </source>
</reference>
<dbReference type="STRING" id="1110509.Mhar_1761"/>
<name>G7WQX6_METH6</name>
<keyword evidence="2" id="KW-0547">Nucleotide-binding</keyword>
<organism evidence="6 7">
    <name type="scientific">Methanothrix harundinacea (strain 6Ac)</name>
    <name type="common">Methanosaeta harundinacea</name>
    <dbReference type="NCBI Taxonomy" id="1110509"/>
    <lineage>
        <taxon>Archaea</taxon>
        <taxon>Methanobacteriati</taxon>
        <taxon>Methanobacteriota</taxon>
        <taxon>Stenosarchaea group</taxon>
        <taxon>Methanomicrobia</taxon>
        <taxon>Methanotrichales</taxon>
        <taxon>Methanotrichaceae</taxon>
        <taxon>Methanothrix</taxon>
    </lineage>
</organism>
<evidence type="ECO:0000256" key="3">
    <source>
        <dbReference type="ARBA" id="ARBA00022840"/>
    </source>
</evidence>
<evidence type="ECO:0000256" key="2">
    <source>
        <dbReference type="ARBA" id="ARBA00022741"/>
    </source>
</evidence>
<evidence type="ECO:0000256" key="4">
    <source>
        <dbReference type="ARBA" id="ARBA00049985"/>
    </source>
</evidence>
<evidence type="ECO:0000256" key="1">
    <source>
        <dbReference type="ARBA" id="ARBA00022448"/>
    </source>
</evidence>
<dbReference type="GO" id="GO:0043215">
    <property type="term" value="P:daunorubicin transport"/>
    <property type="evidence" value="ECO:0007669"/>
    <property type="project" value="InterPro"/>
</dbReference>
<dbReference type="Gene3D" id="3.40.50.300">
    <property type="entry name" value="P-loop containing nucleotide triphosphate hydrolases"/>
    <property type="match status" value="1"/>
</dbReference>
<dbReference type="HOGENOM" id="CLU_000604_1_2_2"/>
<dbReference type="Pfam" id="PF13732">
    <property type="entry name" value="DrrA1-3_C"/>
    <property type="match status" value="1"/>
</dbReference>
<dbReference type="NCBIfam" id="TIGR01188">
    <property type="entry name" value="drrA"/>
    <property type="match status" value="1"/>
</dbReference>
<dbReference type="GO" id="GO:1900753">
    <property type="term" value="P:doxorubicin transport"/>
    <property type="evidence" value="ECO:0007669"/>
    <property type="project" value="InterPro"/>
</dbReference>
<dbReference type="InterPro" id="IPR027417">
    <property type="entry name" value="P-loop_NTPase"/>
</dbReference>
<protein>
    <submittedName>
        <fullName evidence="6">Daunorubicin resistance ATP-binding protein family</fullName>
    </submittedName>
</protein>
<dbReference type="PANTHER" id="PTHR43582:SF2">
    <property type="entry name" value="LINEARMYCIN RESISTANCE ATP-BINDING PROTEIN LNRL"/>
    <property type="match status" value="1"/>
</dbReference>